<keyword evidence="2" id="KW-1185">Reference proteome</keyword>
<sequence length="158" mass="18406">MRKFLILLMVCGFTSCDFFESKDAKTQKLVNQEMQNIDWNEVDQYPLFSKCDETVTKVLQKKCFEETLFLHILEMLQENEFTVDNEVKDTVYVEFTSENNGSITVLNILNSEIFGSRKAEFDEKIEQSLNSLPQLEPALKRGIPIRSKFRIPIVINPK</sequence>
<dbReference type="OrthoDB" id="1191002at2"/>
<reference evidence="1 2" key="1">
    <citation type="submission" date="2016-10" db="EMBL/GenBank/DDBJ databases">
        <authorList>
            <person name="de Groot N.N."/>
        </authorList>
    </citation>
    <scope>NUCLEOTIDE SEQUENCE [LARGE SCALE GENOMIC DNA]</scope>
    <source>
        <strain evidence="1 2">DSM 19886</strain>
    </source>
</reference>
<dbReference type="Gene3D" id="3.30.1150.10">
    <property type="match status" value="1"/>
</dbReference>
<dbReference type="EMBL" id="FNGV01000010">
    <property type="protein sequence ID" value="SDM53516.1"/>
    <property type="molecule type" value="Genomic_DNA"/>
</dbReference>
<name>A0A1G9U0Q2_9FLAO</name>
<organism evidence="1 2">
    <name type="scientific">Kriegella aquimaris</name>
    <dbReference type="NCBI Taxonomy" id="192904"/>
    <lineage>
        <taxon>Bacteria</taxon>
        <taxon>Pseudomonadati</taxon>
        <taxon>Bacteroidota</taxon>
        <taxon>Flavobacteriia</taxon>
        <taxon>Flavobacteriales</taxon>
        <taxon>Flavobacteriaceae</taxon>
        <taxon>Kriegella</taxon>
    </lineage>
</organism>
<protein>
    <recommendedName>
        <fullName evidence="3">TonB protein C-terminal</fullName>
    </recommendedName>
</protein>
<dbReference type="Proteomes" id="UP000199440">
    <property type="component" value="Unassembled WGS sequence"/>
</dbReference>
<evidence type="ECO:0000313" key="1">
    <source>
        <dbReference type="EMBL" id="SDM53516.1"/>
    </source>
</evidence>
<dbReference type="PROSITE" id="PS51257">
    <property type="entry name" value="PROKAR_LIPOPROTEIN"/>
    <property type="match status" value="1"/>
</dbReference>
<accession>A0A1G9U0Q2</accession>
<dbReference type="AlphaFoldDB" id="A0A1G9U0Q2"/>
<proteinExistence type="predicted"/>
<dbReference type="STRING" id="192904.SAMN04488514_11066"/>
<evidence type="ECO:0008006" key="3">
    <source>
        <dbReference type="Google" id="ProtNLM"/>
    </source>
</evidence>
<evidence type="ECO:0000313" key="2">
    <source>
        <dbReference type="Proteomes" id="UP000199440"/>
    </source>
</evidence>
<dbReference type="RefSeq" id="WP_089892508.1">
    <property type="nucleotide sequence ID" value="NZ_FNGV01000010.1"/>
</dbReference>
<gene>
    <name evidence="1" type="ORF">SAMN04488514_11066</name>
</gene>